<evidence type="ECO:0000256" key="3">
    <source>
        <dbReference type="ARBA" id="ARBA00022553"/>
    </source>
</evidence>
<keyword evidence="4" id="KW-0812">Transmembrane</keyword>
<evidence type="ECO:0000256" key="2">
    <source>
        <dbReference type="ARBA" id="ARBA00012438"/>
    </source>
</evidence>
<proteinExistence type="predicted"/>
<dbReference type="CDD" id="cd00075">
    <property type="entry name" value="HATPase"/>
    <property type="match status" value="1"/>
</dbReference>
<dbReference type="CDD" id="cd00082">
    <property type="entry name" value="HisKA"/>
    <property type="match status" value="1"/>
</dbReference>
<dbReference type="Gene3D" id="6.10.340.10">
    <property type="match status" value="1"/>
</dbReference>
<keyword evidence="7" id="KW-1185">Reference proteome</keyword>
<dbReference type="Proteomes" id="UP000028680">
    <property type="component" value="Chromosome"/>
</dbReference>
<dbReference type="PANTHER" id="PTHR43547">
    <property type="entry name" value="TWO-COMPONENT HISTIDINE KINASE"/>
    <property type="match status" value="1"/>
</dbReference>
<reference evidence="6 7" key="1">
    <citation type="journal article" date="2014" name="ISME J.">
        <title>Adaptation of an abundant Roseobacter RCA organism to pelagic systems revealed by genomic and transcriptomic analyses.</title>
        <authorList>
            <person name="Voget S."/>
            <person name="Wemheuer B."/>
            <person name="Brinkhoff T."/>
            <person name="Vollmers J."/>
            <person name="Dietrich S."/>
            <person name="Giebel H.A."/>
            <person name="Beardsley C."/>
            <person name="Sardemann C."/>
            <person name="Bakenhus I."/>
            <person name="Billerbeck S."/>
            <person name="Daniel R."/>
            <person name="Simon M."/>
        </authorList>
    </citation>
    <scope>NUCLEOTIDE SEQUENCE [LARGE SCALE GENOMIC DNA]</scope>
    <source>
        <strain evidence="6 7">RCA23</strain>
    </source>
</reference>
<evidence type="ECO:0000313" key="6">
    <source>
        <dbReference type="EMBL" id="AII88062.1"/>
    </source>
</evidence>
<dbReference type="InterPro" id="IPR036097">
    <property type="entry name" value="HisK_dim/P_sf"/>
</dbReference>
<dbReference type="PROSITE" id="PS50109">
    <property type="entry name" value="HIS_KIN"/>
    <property type="match status" value="1"/>
</dbReference>
<dbReference type="InterPro" id="IPR005467">
    <property type="entry name" value="His_kinase_dom"/>
</dbReference>
<dbReference type="EMBL" id="CP003984">
    <property type="protein sequence ID" value="AII88062.1"/>
    <property type="molecule type" value="Genomic_DNA"/>
</dbReference>
<keyword evidence="6" id="KW-0418">Kinase</keyword>
<keyword evidence="6" id="KW-0808">Transferase</keyword>
<dbReference type="Gene3D" id="1.10.287.130">
    <property type="match status" value="1"/>
</dbReference>
<dbReference type="Gene3D" id="3.30.565.10">
    <property type="entry name" value="Histidine kinase-like ATPase, C-terminal domain"/>
    <property type="match status" value="1"/>
</dbReference>
<dbReference type="InterPro" id="IPR004358">
    <property type="entry name" value="Sig_transdc_His_kin-like_C"/>
</dbReference>
<feature type="transmembrane region" description="Helical" evidence="4">
    <location>
        <begin position="213"/>
        <end position="238"/>
    </location>
</feature>
<gene>
    <name evidence="6" type="primary">chvG2</name>
    <name evidence="6" type="ORF">RCA23_c25440</name>
</gene>
<dbReference type="InterPro" id="IPR036890">
    <property type="entry name" value="HATPase_C_sf"/>
</dbReference>
<evidence type="ECO:0000259" key="5">
    <source>
        <dbReference type="PROSITE" id="PS50109"/>
    </source>
</evidence>
<dbReference type="RefSeq" id="WP_044050667.1">
    <property type="nucleotide sequence ID" value="NZ_CP003984.1"/>
</dbReference>
<dbReference type="Pfam" id="PF02518">
    <property type="entry name" value="HATPase_c"/>
    <property type="match status" value="1"/>
</dbReference>
<dbReference type="KEGG" id="ptp:RCA23_c25440"/>
<name>A0AAN0VJG8_9RHOB</name>
<accession>A0AAN0VJG8</accession>
<dbReference type="InterPro" id="IPR003594">
    <property type="entry name" value="HATPase_dom"/>
</dbReference>
<dbReference type="GO" id="GO:0000155">
    <property type="term" value="F:phosphorelay sensor kinase activity"/>
    <property type="evidence" value="ECO:0007669"/>
    <property type="project" value="InterPro"/>
</dbReference>
<keyword evidence="4" id="KW-1133">Transmembrane helix</keyword>
<dbReference type="SUPFAM" id="SSF55874">
    <property type="entry name" value="ATPase domain of HSP90 chaperone/DNA topoisomerase II/histidine kinase"/>
    <property type="match status" value="1"/>
</dbReference>
<dbReference type="EC" id="2.7.13.3" evidence="2"/>
<organism evidence="6 7">
    <name type="scientific">Planktomarina temperata RCA23</name>
    <dbReference type="NCBI Taxonomy" id="666509"/>
    <lineage>
        <taxon>Bacteria</taxon>
        <taxon>Pseudomonadati</taxon>
        <taxon>Pseudomonadota</taxon>
        <taxon>Alphaproteobacteria</taxon>
        <taxon>Rhodobacterales</taxon>
        <taxon>Paracoccaceae</taxon>
        <taxon>Planktomarina</taxon>
    </lineage>
</organism>
<protein>
    <recommendedName>
        <fullName evidence="2">histidine kinase</fullName>
        <ecNumber evidence="2">2.7.13.3</ecNumber>
    </recommendedName>
</protein>
<evidence type="ECO:0000256" key="1">
    <source>
        <dbReference type="ARBA" id="ARBA00000085"/>
    </source>
</evidence>
<dbReference type="PRINTS" id="PR00344">
    <property type="entry name" value="BCTRLSENSOR"/>
</dbReference>
<dbReference type="InterPro" id="IPR003661">
    <property type="entry name" value="HisK_dim/P_dom"/>
</dbReference>
<comment type="catalytic activity">
    <reaction evidence="1">
        <text>ATP + protein L-histidine = ADP + protein N-phospho-L-histidine.</text>
        <dbReference type="EC" id="2.7.13.3"/>
    </reaction>
</comment>
<dbReference type="SMART" id="SM00388">
    <property type="entry name" value="HisKA"/>
    <property type="match status" value="1"/>
</dbReference>
<keyword evidence="3" id="KW-0597">Phosphoprotein</keyword>
<evidence type="ECO:0000256" key="4">
    <source>
        <dbReference type="SAM" id="Phobius"/>
    </source>
</evidence>
<evidence type="ECO:0000313" key="7">
    <source>
        <dbReference type="Proteomes" id="UP000028680"/>
    </source>
</evidence>
<dbReference type="AlphaFoldDB" id="A0AAN0VJG8"/>
<sequence length="513" mass="57922">MFRGILSKILGLLVMFNLALWAFVIATEDAALVEIRSKKDRLFERSNFYVKLLQPIFQQDELSEFDRRLAIEAVLLDSALAGTDRLKLSSLLADTQLTYFDGANPRISAPIEVRPLPDAPEPDFTPQAHGFDPFEQLFVLYKSLFDLQIVTEPYEPKRARFTRQFQLLNPVSDLYELSYLVPIRVDGRPRAVLELSDSYYLREAYFGKNKSRLMVLTGLSGITIVFGALLAISIAMPIRRLSRRLNRRLKAETLVEQLEGFEIEAFETRRDEVGRLYRNLSRLHQQIITLFHDKERFAADVSHELKNPIASIIANTQNAMAEANTAEREKFAAIQNQAVRMNKLISEISEAAIVDHDLVAAKREWFNFSETIGDLIGFFEPAAKEAQLRLTFDIQSHVHFIGLPDRLARVVINLVENALSFADPQGQVRVTLSKTWRQGIVLTVADTGPGVPMADRSKIFERFYSAREGQDAREGNSGLGLYICQQIIEAHGGSLTVTQCPQLGGALFEITLS</sequence>
<dbReference type="Pfam" id="PF00512">
    <property type="entry name" value="HisKA"/>
    <property type="match status" value="1"/>
</dbReference>
<keyword evidence="4" id="KW-0472">Membrane</keyword>
<dbReference type="SUPFAM" id="SSF47384">
    <property type="entry name" value="Homodimeric domain of signal transducing histidine kinase"/>
    <property type="match status" value="1"/>
</dbReference>
<feature type="domain" description="Histidine kinase" evidence="5">
    <location>
        <begin position="300"/>
        <end position="513"/>
    </location>
</feature>
<dbReference type="SMART" id="SM00387">
    <property type="entry name" value="HATPase_c"/>
    <property type="match status" value="1"/>
</dbReference>
<dbReference type="PANTHER" id="PTHR43547:SF2">
    <property type="entry name" value="HYBRID SIGNAL TRANSDUCTION HISTIDINE KINASE C"/>
    <property type="match status" value="1"/>
</dbReference>